<name>A0ABZ3D0Q4_9PROT</name>
<keyword evidence="3 5" id="KW-0460">Magnesium</keyword>
<dbReference type="Pfam" id="PF02746">
    <property type="entry name" value="MR_MLE_N"/>
    <property type="match status" value="1"/>
</dbReference>
<dbReference type="InterPro" id="IPR018110">
    <property type="entry name" value="Mandel_Rmase/mucon_lact_enz_CS"/>
</dbReference>
<keyword evidence="2 5" id="KW-0479">Metal-binding</keyword>
<evidence type="ECO:0000256" key="2">
    <source>
        <dbReference type="ARBA" id="ARBA00022723"/>
    </source>
</evidence>
<feature type="domain" description="Mandelate racemase/muconate lactonizing enzyme C-terminal" evidence="6">
    <location>
        <begin position="130"/>
        <end position="221"/>
    </location>
</feature>
<evidence type="ECO:0000256" key="5">
    <source>
        <dbReference type="RuleBase" id="RU366006"/>
    </source>
</evidence>
<dbReference type="InterPro" id="IPR013342">
    <property type="entry name" value="Mandelate_racemase_C"/>
</dbReference>
<keyword evidence="4 5" id="KW-0413">Isomerase</keyword>
<dbReference type="Pfam" id="PF13378">
    <property type="entry name" value="MR_MLE_C"/>
    <property type="match status" value="1"/>
</dbReference>
<dbReference type="Gene3D" id="3.30.390.10">
    <property type="entry name" value="Enolase-like, N-terminal domain"/>
    <property type="match status" value="1"/>
</dbReference>
<dbReference type="PROSITE" id="PS00909">
    <property type="entry name" value="MR_MLE_2"/>
    <property type="match status" value="1"/>
</dbReference>
<evidence type="ECO:0000256" key="4">
    <source>
        <dbReference type="ARBA" id="ARBA00023235"/>
    </source>
</evidence>
<evidence type="ECO:0000313" key="7">
    <source>
        <dbReference type="EMBL" id="XAE41331.1"/>
    </source>
</evidence>
<dbReference type="Gene3D" id="3.20.20.120">
    <property type="entry name" value="Enolase-like C-terminal domain"/>
    <property type="match status" value="1"/>
</dbReference>
<dbReference type="InterPro" id="IPR029065">
    <property type="entry name" value="Enolase_C-like"/>
</dbReference>
<sequence length="327" mass="34150">MRDITVETVDWRLAEPFTVSRGTQTVQPTLRVTLRDAAGYMGRGEACPVYYRGETVAAMAAGVRQARPALAAGLDRMGLLGAMPAGAARQAVDAALWDLEAKRGGTTAFALAGVAARPVLSARTIGIRPLAAYREAAARLASWPLLKVKVGAENPLAALKAVRAGAPAARLIVDPNQSWSVAQLRDLAPRLADLGTVLIEQPIAVGDEAGLDGWVSPVPLCADELIDQAADLPKARARFQAINIKLDKSGGLTAGLALARQARAEGFGLMVGCMGGSSLSMAPAMVLAQLCDFVDLDGPLLQADDIRPGFAYANGCVAHPLIPELWG</sequence>
<dbReference type="InterPro" id="IPR013341">
    <property type="entry name" value="Mandelate_racemase_N_dom"/>
</dbReference>
<dbReference type="PANTHER" id="PTHR48073">
    <property type="entry name" value="O-SUCCINYLBENZOATE SYNTHASE-RELATED"/>
    <property type="match status" value="1"/>
</dbReference>
<organism evidence="7 8">
    <name type="scientific">Nguyenibacter vanlangensis</name>
    <dbReference type="NCBI Taxonomy" id="1216886"/>
    <lineage>
        <taxon>Bacteria</taxon>
        <taxon>Pseudomonadati</taxon>
        <taxon>Pseudomonadota</taxon>
        <taxon>Alphaproteobacteria</taxon>
        <taxon>Acetobacterales</taxon>
        <taxon>Acetobacteraceae</taxon>
        <taxon>Nguyenibacter</taxon>
    </lineage>
</organism>
<dbReference type="InterPro" id="IPR029017">
    <property type="entry name" value="Enolase-like_N"/>
</dbReference>
<dbReference type="EC" id="5.1.1.-" evidence="5"/>
<reference evidence="7 8" key="1">
    <citation type="submission" date="2024-04" db="EMBL/GenBank/DDBJ databases">
        <title>Complete genome sequence of Nguyenibacter vanlangesis HBCM-1154, a strain capable of nitrogen fixation, IAA production, and phosphorus solubilization isolated from sugarcane soil.</title>
        <authorList>
            <person name="MY HANH P."/>
        </authorList>
    </citation>
    <scope>NUCLEOTIDE SEQUENCE [LARGE SCALE GENOMIC DNA]</scope>
    <source>
        <strain evidence="7 8">HBCM 1154</strain>
    </source>
</reference>
<dbReference type="RefSeq" id="WP_342627287.1">
    <property type="nucleotide sequence ID" value="NZ_CP152276.1"/>
</dbReference>
<dbReference type="EMBL" id="CP152276">
    <property type="protein sequence ID" value="XAE41331.1"/>
    <property type="molecule type" value="Genomic_DNA"/>
</dbReference>
<dbReference type="SFLD" id="SFLDG00180">
    <property type="entry name" value="muconate_cycloisomerase"/>
    <property type="match status" value="1"/>
</dbReference>
<dbReference type="SFLD" id="SFLDS00001">
    <property type="entry name" value="Enolase"/>
    <property type="match status" value="1"/>
</dbReference>
<evidence type="ECO:0000256" key="3">
    <source>
        <dbReference type="ARBA" id="ARBA00022842"/>
    </source>
</evidence>
<dbReference type="PANTHER" id="PTHR48073:SF2">
    <property type="entry name" value="O-SUCCINYLBENZOATE SYNTHASE"/>
    <property type="match status" value="1"/>
</dbReference>
<comment type="similarity">
    <text evidence="1 5">Belongs to the mandelate racemase/muconate lactonizing enzyme family.</text>
</comment>
<dbReference type="SUPFAM" id="SSF54826">
    <property type="entry name" value="Enolase N-terminal domain-like"/>
    <property type="match status" value="1"/>
</dbReference>
<dbReference type="InterPro" id="IPR036849">
    <property type="entry name" value="Enolase-like_C_sf"/>
</dbReference>
<evidence type="ECO:0000256" key="1">
    <source>
        <dbReference type="ARBA" id="ARBA00008031"/>
    </source>
</evidence>
<dbReference type="CDD" id="cd03319">
    <property type="entry name" value="L-Ala-DL-Glu_epimerase"/>
    <property type="match status" value="1"/>
</dbReference>
<dbReference type="InterPro" id="IPR034603">
    <property type="entry name" value="Dipeptide_epimerase"/>
</dbReference>
<dbReference type="Proteomes" id="UP001449795">
    <property type="component" value="Chromosome"/>
</dbReference>
<gene>
    <name evidence="7" type="ORF">AAC691_13555</name>
</gene>
<proteinExistence type="inferred from homology"/>
<keyword evidence="8" id="KW-1185">Reference proteome</keyword>
<dbReference type="SUPFAM" id="SSF51604">
    <property type="entry name" value="Enolase C-terminal domain-like"/>
    <property type="match status" value="1"/>
</dbReference>
<protein>
    <recommendedName>
        <fullName evidence="5">Dipeptide epimerase</fullName>
        <ecNumber evidence="5">5.1.1.-</ecNumber>
    </recommendedName>
</protein>
<evidence type="ECO:0000313" key="8">
    <source>
        <dbReference type="Proteomes" id="UP001449795"/>
    </source>
</evidence>
<comment type="cofactor">
    <cofactor evidence="5">
        <name>Mg(2+)</name>
        <dbReference type="ChEBI" id="CHEBI:18420"/>
    </cofactor>
    <text evidence="5">Binds 1 Mg(2+) ion per subunit.</text>
</comment>
<dbReference type="SMART" id="SM00922">
    <property type="entry name" value="MR_MLE"/>
    <property type="match status" value="1"/>
</dbReference>
<evidence type="ECO:0000259" key="6">
    <source>
        <dbReference type="SMART" id="SM00922"/>
    </source>
</evidence>
<accession>A0ABZ3D0Q4</accession>